<feature type="region of interest" description="Disordered" evidence="1">
    <location>
        <begin position="62"/>
        <end position="215"/>
    </location>
</feature>
<feature type="compositionally biased region" description="Basic and acidic residues" evidence="1">
    <location>
        <begin position="177"/>
        <end position="195"/>
    </location>
</feature>
<dbReference type="InParanoid" id="A0A1Y2D5A7"/>
<evidence type="ECO:0000256" key="1">
    <source>
        <dbReference type="SAM" id="MobiDB-lite"/>
    </source>
</evidence>
<proteinExistence type="predicted"/>
<dbReference type="EMBL" id="MCGR01000099">
    <property type="protein sequence ID" value="ORY54276.1"/>
    <property type="molecule type" value="Genomic_DNA"/>
</dbReference>
<feature type="compositionally biased region" description="Low complexity" evidence="1">
    <location>
        <begin position="127"/>
        <end position="136"/>
    </location>
</feature>
<organism evidence="2 3">
    <name type="scientific">Leucosporidium creatinivorum</name>
    <dbReference type="NCBI Taxonomy" id="106004"/>
    <lineage>
        <taxon>Eukaryota</taxon>
        <taxon>Fungi</taxon>
        <taxon>Dikarya</taxon>
        <taxon>Basidiomycota</taxon>
        <taxon>Pucciniomycotina</taxon>
        <taxon>Microbotryomycetes</taxon>
        <taxon>Leucosporidiales</taxon>
        <taxon>Leucosporidium</taxon>
    </lineage>
</organism>
<evidence type="ECO:0000313" key="2">
    <source>
        <dbReference type="EMBL" id="ORY54276.1"/>
    </source>
</evidence>
<feature type="compositionally biased region" description="Low complexity" evidence="1">
    <location>
        <begin position="26"/>
        <end position="38"/>
    </location>
</feature>
<feature type="region of interest" description="Disordered" evidence="1">
    <location>
        <begin position="1"/>
        <end position="38"/>
    </location>
</feature>
<feature type="compositionally biased region" description="Basic and acidic residues" evidence="1">
    <location>
        <begin position="142"/>
        <end position="160"/>
    </location>
</feature>
<dbReference type="AlphaFoldDB" id="A0A1Y2D5A7"/>
<dbReference type="Proteomes" id="UP000193467">
    <property type="component" value="Unassembled WGS sequence"/>
</dbReference>
<comment type="caution">
    <text evidence="2">The sequence shown here is derived from an EMBL/GenBank/DDBJ whole genome shotgun (WGS) entry which is preliminary data.</text>
</comment>
<evidence type="ECO:0000313" key="3">
    <source>
        <dbReference type="Proteomes" id="UP000193467"/>
    </source>
</evidence>
<reference evidence="2 3" key="1">
    <citation type="submission" date="2016-07" db="EMBL/GenBank/DDBJ databases">
        <title>Pervasive Adenine N6-methylation of Active Genes in Fungi.</title>
        <authorList>
            <consortium name="DOE Joint Genome Institute"/>
            <person name="Mondo S.J."/>
            <person name="Dannebaum R.O."/>
            <person name="Kuo R.C."/>
            <person name="Labutti K."/>
            <person name="Haridas S."/>
            <person name="Kuo A."/>
            <person name="Salamov A."/>
            <person name="Ahrendt S.R."/>
            <person name="Lipzen A."/>
            <person name="Sullivan W."/>
            <person name="Andreopoulos W.B."/>
            <person name="Clum A."/>
            <person name="Lindquist E."/>
            <person name="Daum C."/>
            <person name="Ramamoorthy G.K."/>
            <person name="Gryganskyi A."/>
            <person name="Culley D."/>
            <person name="Magnuson J.K."/>
            <person name="James T.Y."/>
            <person name="O'Malley M.A."/>
            <person name="Stajich J.E."/>
            <person name="Spatafora J.W."/>
            <person name="Visel A."/>
            <person name="Grigoriev I.V."/>
        </authorList>
    </citation>
    <scope>NUCLEOTIDE SEQUENCE [LARGE SCALE GENOMIC DNA]</scope>
    <source>
        <strain evidence="2 3">62-1032</strain>
    </source>
</reference>
<name>A0A1Y2D5A7_9BASI</name>
<protein>
    <submittedName>
        <fullName evidence="2">Uncharacterized protein</fullName>
    </submittedName>
</protein>
<keyword evidence="3" id="KW-1185">Reference proteome</keyword>
<gene>
    <name evidence="2" type="ORF">BCR35DRAFT_335827</name>
</gene>
<sequence length="231" mass="24860">MKAVSARRPSNRESAENGNRAGEAQLPRPLLGSLPLEPSESTIKKVVAAVGEWIEKTDLMQKAESGEGGLPGASCSSIPTAAHLRSPETEQLLEILDRFVKEEAEDGGEASPPSSPPPRRSLDRLLRYSSYSASSPLPAPSNRKDDRKSKPFDPALRERIALGGRGGVGESLLGEGALEKVRGEEGFEWRDGEKESDGEEEAEDGKTPMQRSPPADLLIELKAVNPFHDGI</sequence>
<accession>A0A1Y2D5A7</accession>